<dbReference type="FunFam" id="3.40.50.720:FF:000084">
    <property type="entry name" value="Short-chain dehydrogenase reductase"/>
    <property type="match status" value="1"/>
</dbReference>
<dbReference type="Gene3D" id="3.40.50.720">
    <property type="entry name" value="NAD(P)-binding Rossmann-like Domain"/>
    <property type="match status" value="1"/>
</dbReference>
<accession>A0A2A9DUQ2</accession>
<reference evidence="4 5" key="1">
    <citation type="submission" date="2017-10" db="EMBL/GenBank/DDBJ databases">
        <title>Sequencing the genomes of 1000 actinobacteria strains.</title>
        <authorList>
            <person name="Klenk H.-P."/>
        </authorList>
    </citation>
    <scope>NUCLEOTIDE SEQUENCE [LARGE SCALE GENOMIC DNA]</scope>
    <source>
        <strain evidence="4 5">DSM 21798</strain>
    </source>
</reference>
<dbReference type="RefSeq" id="WP_098406784.1">
    <property type="nucleotide sequence ID" value="NZ_PDJE01000001.1"/>
</dbReference>
<evidence type="ECO:0000313" key="5">
    <source>
        <dbReference type="Proteomes" id="UP000221369"/>
    </source>
</evidence>
<sequence length="256" mass="26769">MNETQNRIALITGSSRGIGRSEAIALARSGCDVIITYRTGEQEAKAVIDEITAMGRRAKALQLDVGDARSFDGFVSHLRTVLADEWGRADIDILVNNAGAAVWTPLGEINVDEVRAALDVHVVGVVMLTQALARHIADGGRIINTSSGLARFVGENGYSVYAAAKGAIEVWTRYLAQELAPRGITVNAIAPGATGTDFGGGSLRDNDDIRSALGAVTAMGHVGRPEDVGAAVAVIASEGMSWVTGQRIEASGGMRL</sequence>
<protein>
    <submittedName>
        <fullName evidence="4">NAD(P)-dependent dehydrogenase (Short-subunit alcohol dehydrogenase family)</fullName>
    </submittedName>
</protein>
<dbReference type="EMBL" id="PDJE01000001">
    <property type="protein sequence ID" value="PFG30304.1"/>
    <property type="molecule type" value="Genomic_DNA"/>
</dbReference>
<dbReference type="GO" id="GO:0016491">
    <property type="term" value="F:oxidoreductase activity"/>
    <property type="evidence" value="ECO:0007669"/>
    <property type="project" value="UniProtKB-KW"/>
</dbReference>
<evidence type="ECO:0000256" key="2">
    <source>
        <dbReference type="ARBA" id="ARBA00023002"/>
    </source>
</evidence>
<gene>
    <name evidence="4" type="ORF">ATJ78_1233</name>
</gene>
<dbReference type="InterPro" id="IPR036291">
    <property type="entry name" value="NAD(P)-bd_dom_sf"/>
</dbReference>
<evidence type="ECO:0000259" key="3">
    <source>
        <dbReference type="SMART" id="SM00822"/>
    </source>
</evidence>
<feature type="domain" description="Ketoreductase" evidence="3">
    <location>
        <begin position="7"/>
        <end position="212"/>
    </location>
</feature>
<dbReference type="InterPro" id="IPR057326">
    <property type="entry name" value="KR_dom"/>
</dbReference>
<dbReference type="InterPro" id="IPR002347">
    <property type="entry name" value="SDR_fam"/>
</dbReference>
<dbReference type="Proteomes" id="UP000221369">
    <property type="component" value="Unassembled WGS sequence"/>
</dbReference>
<dbReference type="PANTHER" id="PTHR43639:SF1">
    <property type="entry name" value="SHORT-CHAIN DEHYDROGENASE_REDUCTASE FAMILY PROTEIN"/>
    <property type="match status" value="1"/>
</dbReference>
<keyword evidence="2" id="KW-0560">Oxidoreductase</keyword>
<evidence type="ECO:0000313" key="4">
    <source>
        <dbReference type="EMBL" id="PFG30304.1"/>
    </source>
</evidence>
<comment type="similarity">
    <text evidence="1">Belongs to the short-chain dehydrogenases/reductases (SDR) family.</text>
</comment>
<dbReference type="SMART" id="SM00822">
    <property type="entry name" value="PKS_KR"/>
    <property type="match status" value="1"/>
</dbReference>
<organism evidence="4 5">
    <name type="scientific">Paramicrobacterium agarici</name>
    <dbReference type="NCBI Taxonomy" id="630514"/>
    <lineage>
        <taxon>Bacteria</taxon>
        <taxon>Bacillati</taxon>
        <taxon>Actinomycetota</taxon>
        <taxon>Actinomycetes</taxon>
        <taxon>Micrococcales</taxon>
        <taxon>Microbacteriaceae</taxon>
        <taxon>Paramicrobacterium</taxon>
    </lineage>
</organism>
<keyword evidence="5" id="KW-1185">Reference proteome</keyword>
<dbReference type="SUPFAM" id="SSF51735">
    <property type="entry name" value="NAD(P)-binding Rossmann-fold domains"/>
    <property type="match status" value="1"/>
</dbReference>
<dbReference type="PANTHER" id="PTHR43639">
    <property type="entry name" value="OXIDOREDUCTASE, SHORT-CHAIN DEHYDROGENASE/REDUCTASE FAMILY (AFU_ORTHOLOGUE AFUA_5G02870)"/>
    <property type="match status" value="1"/>
</dbReference>
<proteinExistence type="inferred from homology"/>
<dbReference type="PRINTS" id="PR00081">
    <property type="entry name" value="GDHRDH"/>
</dbReference>
<dbReference type="PRINTS" id="PR00080">
    <property type="entry name" value="SDRFAMILY"/>
</dbReference>
<evidence type="ECO:0000256" key="1">
    <source>
        <dbReference type="ARBA" id="ARBA00006484"/>
    </source>
</evidence>
<dbReference type="AlphaFoldDB" id="A0A2A9DUQ2"/>
<dbReference type="CDD" id="cd05233">
    <property type="entry name" value="SDR_c"/>
    <property type="match status" value="1"/>
</dbReference>
<name>A0A2A9DUQ2_9MICO</name>
<comment type="caution">
    <text evidence="4">The sequence shown here is derived from an EMBL/GenBank/DDBJ whole genome shotgun (WGS) entry which is preliminary data.</text>
</comment>
<dbReference type="Pfam" id="PF13561">
    <property type="entry name" value="adh_short_C2"/>
    <property type="match status" value="1"/>
</dbReference>